<dbReference type="KEGG" id="mtw:CQW49_14370"/>
<dbReference type="InterPro" id="IPR010610">
    <property type="entry name" value="EryCIII-like_C"/>
</dbReference>
<dbReference type="Gene3D" id="3.40.50.2000">
    <property type="entry name" value="Glycogen Phosphorylase B"/>
    <property type="match status" value="2"/>
</dbReference>
<gene>
    <name evidence="2" type="ORF">CQW49_14370</name>
</gene>
<proteinExistence type="predicted"/>
<dbReference type="CDD" id="cd03784">
    <property type="entry name" value="GT1_Gtf-like"/>
    <property type="match status" value="1"/>
</dbReference>
<evidence type="ECO:0000259" key="1">
    <source>
        <dbReference type="Pfam" id="PF06722"/>
    </source>
</evidence>
<name>A0A2D2D1R8_METT3</name>
<reference evidence="3" key="1">
    <citation type="submission" date="2017-10" db="EMBL/GenBank/DDBJ databases">
        <title>Completed PacBio SMRT sequence of Methylosinus trichosporium OB3b reveals presence of a third large plasmid.</title>
        <authorList>
            <person name="Charles T.C."/>
            <person name="Lynch M.D.J."/>
            <person name="Heil J.R."/>
            <person name="Cheng J."/>
        </authorList>
    </citation>
    <scope>NUCLEOTIDE SEQUENCE [LARGE SCALE GENOMIC DNA]</scope>
    <source>
        <strain evidence="3">OB3b</strain>
    </source>
</reference>
<dbReference type="AlphaFoldDB" id="A0A2D2D1R8"/>
<dbReference type="PANTHER" id="PTHR48050">
    <property type="entry name" value="STEROL 3-BETA-GLUCOSYLTRANSFERASE"/>
    <property type="match status" value="1"/>
</dbReference>
<dbReference type="EMBL" id="CP023737">
    <property type="protein sequence ID" value="ATQ68937.1"/>
    <property type="molecule type" value="Genomic_DNA"/>
</dbReference>
<dbReference type="Pfam" id="PF06722">
    <property type="entry name" value="EryCIII-like_C"/>
    <property type="match status" value="1"/>
</dbReference>
<accession>A0A2D2D1R8</accession>
<keyword evidence="2" id="KW-0808">Transferase</keyword>
<evidence type="ECO:0000313" key="2">
    <source>
        <dbReference type="EMBL" id="ATQ68937.1"/>
    </source>
</evidence>
<sequence>MRNDDFPKARILVLGWEGGGNVPPILAVIRALAARGHDLRFIGDDCLLAEARGAGARAQAWRRAPNRPDRSASSCFVREWEQPDALAGVRAWARTIFLGPAELYAMDVVDAAREEPTDLVIGADLLFGGMIAAEALGLPLALLSPNVSIVPQPGHPPFGPGFTPATNEAERQRDREAGAMVEQMFDGFLPQINAARARFGLSPLPRTLDQFRADRLLLATSGAFDFPVSRLPDHVRYVGPILEQPSWVSRSTPVAPGDRPLALVSFSTTYQKQEAALEATLDALATLSMRGIVTLGKALAGHEMTAPPNVEIRDGASHDDILPHAACVVTHGGHGTTLRALAAGVPVLVLPMGRDQNDNAARVDYHRLGLRLPPTASAEEIARALRRLVEEPHFVRNAKRFAQTIAAEGGGAERCADEIEGLIRAPFLRHAVGM</sequence>
<dbReference type="STRING" id="595536.GCA_000178815_02297"/>
<dbReference type="Proteomes" id="UP000230709">
    <property type="component" value="Chromosome"/>
</dbReference>
<feature type="domain" description="Erythromycin biosynthesis protein CIII-like C-terminal" evidence="1">
    <location>
        <begin position="279"/>
        <end position="412"/>
    </location>
</feature>
<dbReference type="GO" id="GO:0016758">
    <property type="term" value="F:hexosyltransferase activity"/>
    <property type="evidence" value="ECO:0007669"/>
    <property type="project" value="UniProtKB-ARBA"/>
</dbReference>
<dbReference type="PANTHER" id="PTHR48050:SF13">
    <property type="entry name" value="STEROL 3-BETA-GLUCOSYLTRANSFERASE UGT80A2"/>
    <property type="match status" value="1"/>
</dbReference>
<dbReference type="InterPro" id="IPR002213">
    <property type="entry name" value="UDP_glucos_trans"/>
</dbReference>
<evidence type="ECO:0000313" key="3">
    <source>
        <dbReference type="Proteomes" id="UP000230709"/>
    </source>
</evidence>
<dbReference type="RefSeq" id="WP_003611884.1">
    <property type="nucleotide sequence ID" value="NZ_ADVE02000001.1"/>
</dbReference>
<dbReference type="GO" id="GO:0008194">
    <property type="term" value="F:UDP-glycosyltransferase activity"/>
    <property type="evidence" value="ECO:0007669"/>
    <property type="project" value="InterPro"/>
</dbReference>
<dbReference type="InterPro" id="IPR050426">
    <property type="entry name" value="Glycosyltransferase_28"/>
</dbReference>
<organism evidence="2 3">
    <name type="scientific">Methylosinus trichosporium (strain ATCC 35070 / NCIMB 11131 / UNIQEM 75 / OB3b)</name>
    <dbReference type="NCBI Taxonomy" id="595536"/>
    <lineage>
        <taxon>Bacteria</taxon>
        <taxon>Pseudomonadati</taxon>
        <taxon>Pseudomonadota</taxon>
        <taxon>Alphaproteobacteria</taxon>
        <taxon>Hyphomicrobiales</taxon>
        <taxon>Methylocystaceae</taxon>
        <taxon>Methylosinus</taxon>
    </lineage>
</organism>
<dbReference type="GO" id="GO:0017000">
    <property type="term" value="P:antibiotic biosynthetic process"/>
    <property type="evidence" value="ECO:0007669"/>
    <property type="project" value="UniProtKB-ARBA"/>
</dbReference>
<protein>
    <submittedName>
        <fullName evidence="2">Glycosyltransferase</fullName>
    </submittedName>
</protein>
<keyword evidence="3" id="KW-1185">Reference proteome</keyword>
<dbReference type="SUPFAM" id="SSF53756">
    <property type="entry name" value="UDP-Glycosyltransferase/glycogen phosphorylase"/>
    <property type="match status" value="1"/>
</dbReference>